<evidence type="ECO:0000313" key="4">
    <source>
        <dbReference type="Proteomes" id="UP000724268"/>
    </source>
</evidence>
<keyword evidence="4" id="KW-1185">Reference proteome</keyword>
<protein>
    <submittedName>
        <fullName evidence="3">Phage terminase large subunit family protein</fullName>
    </submittedName>
</protein>
<dbReference type="InterPro" id="IPR046453">
    <property type="entry name" value="GpA_ATPase"/>
</dbReference>
<accession>A0ABS7A095</accession>
<reference evidence="3 4" key="1">
    <citation type="submission" date="2021-07" db="EMBL/GenBank/DDBJ databases">
        <title>Thermus aquaticus gen. n. and sp. n., a nonsporulating extreme thermophile.</title>
        <authorList>
            <person name="Hu C.-J."/>
            <person name="Li W.-J."/>
            <person name="Xian W.-D."/>
        </authorList>
    </citation>
    <scope>NUCLEOTIDE SEQUENCE [LARGE SCALE GENOMIC DNA]</scope>
    <source>
        <strain evidence="3 4">SYSU G05001</strain>
    </source>
</reference>
<dbReference type="RefSeq" id="WP_219760024.1">
    <property type="nucleotide sequence ID" value="NZ_JAHXRS010000019.1"/>
</dbReference>
<feature type="region of interest" description="Disordered" evidence="1">
    <location>
        <begin position="593"/>
        <end position="613"/>
    </location>
</feature>
<evidence type="ECO:0000259" key="2">
    <source>
        <dbReference type="Pfam" id="PF05876"/>
    </source>
</evidence>
<proteinExistence type="predicted"/>
<gene>
    <name evidence="3" type="ORF">KZX47_10320</name>
</gene>
<name>A0ABS7A095_9DEIN</name>
<comment type="caution">
    <text evidence="3">The sequence shown here is derived from an EMBL/GenBank/DDBJ whole genome shotgun (WGS) entry which is preliminary data.</text>
</comment>
<dbReference type="EMBL" id="JAHXRS010000019">
    <property type="protein sequence ID" value="MBW6395543.1"/>
    <property type="molecule type" value="Genomic_DNA"/>
</dbReference>
<dbReference type="Proteomes" id="UP000724268">
    <property type="component" value="Unassembled WGS sequence"/>
</dbReference>
<feature type="domain" description="Phage terminase large subunit GpA ATPase" evidence="2">
    <location>
        <begin position="53"/>
        <end position="276"/>
    </location>
</feature>
<organism evidence="3 4">
    <name type="scientific">Thermus brevis</name>
    <dbReference type="NCBI Taxonomy" id="2862456"/>
    <lineage>
        <taxon>Bacteria</taxon>
        <taxon>Thermotogati</taxon>
        <taxon>Deinococcota</taxon>
        <taxon>Deinococci</taxon>
        <taxon>Thermales</taxon>
        <taxon>Thermaceae</taxon>
        <taxon>Thermus</taxon>
    </lineage>
</organism>
<sequence length="672" mass="75930">MLAPEFAQAARRLLLRPPPEFGPEELATLEAFVRASGMKPEGPGGPPFSLEGRPYLAPLYAERRDKPFRRLVIMKAAQMGLTVKLLYRAAWWVADGRRRVNVALMFPTQEAVLDLQKSRFRPMFRSSARMMRMVGDVDAASLVRVGVSTLRFRGMRSGIGVDSFPADVMLFDEVRLMDLATVERAFVRVSESRLEDPETGVRGIIELNSTAGFPDMDIDRWFQRSTMHYWRTPCPNPACKNHTRGIPMALRWPDVVGRDGDRLYYRCPDCGWEIPDEVLTRVGFYVPENPGAEWEGYHFSQILKGNRYLPELWAAWTRGDNLAEFYNSRLGLPYRDPDAVVASREAVEACITPGYRYPSPEEVAGEWVSMGVDQRGPEKHVVLYKLGPGNTFDLVHLEVVEASGKAAVEALEAIARRWRAKIVVIDAEPSYDLAVDLARRLPPRTVYLADYADSPHAIRFTDERKKKDLKRATGEVKYEHRALLDRYKAIDWALRQFAHRRIRLPEDFYSLEQPRTIGGLRQRWNVAKEYVKHLENIARATIPVMTTLPTGEKVFSGEVRQIWRHLALDPHFAHAHTYALAGLARRAHTGEIAVGGEEPSPLPPPQEAGLPPELRPSAVARLQAEALRRTCGGCRFYRALGGGEGLCGHAVHAGRNLRVGEESPGCPLWRRR</sequence>
<evidence type="ECO:0000256" key="1">
    <source>
        <dbReference type="SAM" id="MobiDB-lite"/>
    </source>
</evidence>
<evidence type="ECO:0000313" key="3">
    <source>
        <dbReference type="EMBL" id="MBW6395543.1"/>
    </source>
</evidence>
<dbReference type="Pfam" id="PF05876">
    <property type="entry name" value="GpA_ATPase"/>
    <property type="match status" value="1"/>
</dbReference>